<dbReference type="Proteomes" id="UP000261811">
    <property type="component" value="Unassembled WGS sequence"/>
</dbReference>
<organism evidence="2 3">
    <name type="scientific">Actinomadura logoneensis</name>
    <dbReference type="NCBI Taxonomy" id="2293572"/>
    <lineage>
        <taxon>Bacteria</taxon>
        <taxon>Bacillati</taxon>
        <taxon>Actinomycetota</taxon>
        <taxon>Actinomycetes</taxon>
        <taxon>Streptosporangiales</taxon>
        <taxon>Thermomonosporaceae</taxon>
        <taxon>Actinomadura</taxon>
    </lineage>
</organism>
<sequence>MVVRSDRGDALTWRKSSVSGAQEECVEVAPWRAVVLVRDSRAPERGEMELSHERWRGLLTTIRAGRCDMVPRSG</sequence>
<dbReference type="Pfam" id="PF04149">
    <property type="entry name" value="DUF397"/>
    <property type="match status" value="1"/>
</dbReference>
<dbReference type="AlphaFoldDB" id="A0A372JRT1"/>
<evidence type="ECO:0000313" key="3">
    <source>
        <dbReference type="Proteomes" id="UP000261811"/>
    </source>
</evidence>
<evidence type="ECO:0000259" key="1">
    <source>
        <dbReference type="Pfam" id="PF04149"/>
    </source>
</evidence>
<keyword evidence="3" id="KW-1185">Reference proteome</keyword>
<proteinExistence type="predicted"/>
<dbReference type="EMBL" id="QURH01000099">
    <property type="protein sequence ID" value="RFU42743.1"/>
    <property type="molecule type" value="Genomic_DNA"/>
</dbReference>
<dbReference type="InterPro" id="IPR007278">
    <property type="entry name" value="DUF397"/>
</dbReference>
<gene>
    <name evidence="2" type="ORF">DZF91_04835</name>
</gene>
<comment type="caution">
    <text evidence="2">The sequence shown here is derived from an EMBL/GenBank/DDBJ whole genome shotgun (WGS) entry which is preliminary data.</text>
</comment>
<accession>A0A372JRT1</accession>
<protein>
    <submittedName>
        <fullName evidence="2">DUF397 domain-containing protein</fullName>
    </submittedName>
</protein>
<dbReference type="OrthoDB" id="3542324at2"/>
<evidence type="ECO:0000313" key="2">
    <source>
        <dbReference type="EMBL" id="RFU42743.1"/>
    </source>
</evidence>
<reference evidence="2 3" key="1">
    <citation type="submission" date="2018-08" db="EMBL/GenBank/DDBJ databases">
        <title>Actinomadura jelena sp. nov., a novel Actinomycete isolated from soil in Chad.</title>
        <authorList>
            <person name="Shi L."/>
        </authorList>
    </citation>
    <scope>NUCLEOTIDE SEQUENCE [LARGE SCALE GENOMIC DNA]</scope>
    <source>
        <strain evidence="2 3">NEAU-G17</strain>
    </source>
</reference>
<feature type="domain" description="DUF397" evidence="1">
    <location>
        <begin position="11"/>
        <end position="63"/>
    </location>
</feature>
<name>A0A372JRT1_9ACTN</name>